<dbReference type="OrthoDB" id="8886722at2759"/>
<accession>A0A8C6X8M3</accession>
<dbReference type="Ensembl" id="ENSNNAT00000010921.1">
    <property type="protein sequence ID" value="ENSNNAP00000010436.1"/>
    <property type="gene ID" value="ENSNNAG00000006967.1"/>
</dbReference>
<keyword evidence="3" id="KW-1133">Transmembrane helix</keyword>
<feature type="compositionally biased region" description="Basic and acidic residues" evidence="2">
    <location>
        <begin position="485"/>
        <end position="496"/>
    </location>
</feature>
<reference evidence="4" key="1">
    <citation type="submission" date="2025-08" db="UniProtKB">
        <authorList>
            <consortium name="Ensembl"/>
        </authorList>
    </citation>
    <scope>IDENTIFICATION</scope>
</reference>
<keyword evidence="3" id="KW-0472">Membrane</keyword>
<dbReference type="GeneTree" id="ENSGT00940000160260"/>
<dbReference type="OMA" id="KEKEWDF"/>
<dbReference type="GO" id="GO:0030674">
    <property type="term" value="F:protein-macromolecule adaptor activity"/>
    <property type="evidence" value="ECO:0007669"/>
    <property type="project" value="Ensembl"/>
</dbReference>
<dbReference type="GO" id="GO:0002753">
    <property type="term" value="P:cytoplasmic pattern recognition receptor signaling pathway"/>
    <property type="evidence" value="ECO:0007669"/>
    <property type="project" value="Ensembl"/>
</dbReference>
<organism evidence="4 5">
    <name type="scientific">Naja naja</name>
    <name type="common">Indian cobra</name>
    <dbReference type="NCBI Taxonomy" id="35670"/>
    <lineage>
        <taxon>Eukaryota</taxon>
        <taxon>Metazoa</taxon>
        <taxon>Chordata</taxon>
        <taxon>Craniata</taxon>
        <taxon>Vertebrata</taxon>
        <taxon>Euteleostomi</taxon>
        <taxon>Lepidosauria</taxon>
        <taxon>Squamata</taxon>
        <taxon>Bifurcata</taxon>
        <taxon>Unidentata</taxon>
        <taxon>Episquamata</taxon>
        <taxon>Toxicofera</taxon>
        <taxon>Serpentes</taxon>
        <taxon>Colubroidea</taxon>
        <taxon>Elapidae</taxon>
        <taxon>Elapinae</taxon>
        <taxon>Naja</taxon>
    </lineage>
</organism>
<feature type="transmembrane region" description="Helical" evidence="3">
    <location>
        <begin position="552"/>
        <end position="572"/>
    </location>
</feature>
<name>A0A8C6X8M3_NAJNA</name>
<evidence type="ECO:0000256" key="3">
    <source>
        <dbReference type="SAM" id="Phobius"/>
    </source>
</evidence>
<dbReference type="GO" id="GO:0032481">
    <property type="term" value="P:positive regulation of type I interferon production"/>
    <property type="evidence" value="ECO:0007669"/>
    <property type="project" value="Ensembl"/>
</dbReference>
<keyword evidence="1" id="KW-0175">Coiled coil</keyword>
<evidence type="ECO:0000256" key="2">
    <source>
        <dbReference type="SAM" id="MobiDB-lite"/>
    </source>
</evidence>
<protein>
    <submittedName>
        <fullName evidence="4">TRAF3 interacting protein 3</fullName>
    </submittedName>
</protein>
<dbReference type="InterPro" id="IPR051176">
    <property type="entry name" value="Cent_Immune-Sig_Mod"/>
</dbReference>
<dbReference type="AlphaFoldDB" id="A0A8C6X8M3"/>
<dbReference type="Proteomes" id="UP000694559">
    <property type="component" value="Unplaced"/>
</dbReference>
<sequence>MELAECLLAGCPSCHQCGVLFSRCIFSVPRERNVCLYLGSNSQPPDCEKVESPLYLESVVARMITGFSKSPGQKGPQPESYEEKYERRCKKHESLLRRNNRTTCRLIGKEAKGPAQSPRQKEFFRRRNLTTEELGRTKMMLPPGKKKTLFPVNCSDNLGEIPPQTYLNYLSNIQPHTKSIQHNFSNIFPLSKSSQAMPVMNVPKNCKGTQTTKEQSSEKKNSCQQTDCGTAVLDKEIIQLSNYLNEALHRELVLKQKMVILQELLAMLLEAAEKSWKGQFNEDKLKCRLSVLENQLQICTQNYSKRGLKRILLEMEDQKQNYEQKVKESLQKLLEEKTQAQKQFQNAQRALIVATDDCSLWKDQLDNLKKDWSQLTDQHSEVKNKLHVLENKLQWSDTQNSQLQQALKDMENDRANLYSRIDNLQEEKILIMQYLDEVEGKLRTEKDQKLILEATTEHLQKQIATVPNKVLSWVTSKQNAQSEDQGEKESSLREELQKRTSQLAAKKKECTDLCHKLEILNNEYCSCLANLQHFHEFKHSQSKQAQRNHDHWIPIIIVIMVTALVSYLSNFIP</sequence>
<keyword evidence="3" id="KW-0812">Transmembrane</keyword>
<dbReference type="PANTHER" id="PTHR15715:SF21">
    <property type="entry name" value="TRAF3-INTERACTING JNK-ACTIVATING MODULATOR"/>
    <property type="match status" value="1"/>
</dbReference>
<evidence type="ECO:0000256" key="1">
    <source>
        <dbReference type="SAM" id="Coils"/>
    </source>
</evidence>
<dbReference type="CDD" id="cd21912">
    <property type="entry name" value="CC1_T3JAM"/>
    <property type="match status" value="1"/>
</dbReference>
<reference evidence="4" key="2">
    <citation type="submission" date="2025-09" db="UniProtKB">
        <authorList>
            <consortium name="Ensembl"/>
        </authorList>
    </citation>
    <scope>IDENTIFICATION</scope>
</reference>
<dbReference type="PANTHER" id="PTHR15715">
    <property type="entry name" value="CENTROSOMAL PROTEIN OF 170 KDA"/>
    <property type="match status" value="1"/>
</dbReference>
<proteinExistence type="predicted"/>
<feature type="coiled-coil region" evidence="1">
    <location>
        <begin position="305"/>
        <end position="427"/>
    </location>
</feature>
<keyword evidence="5" id="KW-1185">Reference proteome</keyword>
<evidence type="ECO:0000313" key="4">
    <source>
        <dbReference type="Ensembl" id="ENSNNAP00000010436.1"/>
    </source>
</evidence>
<gene>
    <name evidence="4" type="primary">TRAF3IP3</name>
</gene>
<feature type="region of interest" description="Disordered" evidence="2">
    <location>
        <begin position="477"/>
        <end position="496"/>
    </location>
</feature>
<evidence type="ECO:0000313" key="5">
    <source>
        <dbReference type="Proteomes" id="UP000694559"/>
    </source>
</evidence>
<dbReference type="GO" id="GO:0005741">
    <property type="term" value="C:mitochondrial outer membrane"/>
    <property type="evidence" value="ECO:0007669"/>
    <property type="project" value="Ensembl"/>
</dbReference>